<dbReference type="Pfam" id="PF02698">
    <property type="entry name" value="DUF218"/>
    <property type="match status" value="1"/>
</dbReference>
<name>A0ABW1CKG2_9ACTN</name>
<dbReference type="Gene3D" id="3.40.50.620">
    <property type="entry name" value="HUPs"/>
    <property type="match status" value="1"/>
</dbReference>
<evidence type="ECO:0000313" key="3">
    <source>
        <dbReference type="Proteomes" id="UP001596058"/>
    </source>
</evidence>
<dbReference type="CDD" id="cd06259">
    <property type="entry name" value="YdcF-like"/>
    <property type="match status" value="1"/>
</dbReference>
<comment type="caution">
    <text evidence="2">The sequence shown here is derived from an EMBL/GenBank/DDBJ whole genome shotgun (WGS) entry which is preliminary data.</text>
</comment>
<protein>
    <submittedName>
        <fullName evidence="2">YdcF family protein</fullName>
    </submittedName>
</protein>
<keyword evidence="3" id="KW-1185">Reference proteome</keyword>
<organism evidence="2 3">
    <name type="scientific">Nonomuraea insulae</name>
    <dbReference type="NCBI Taxonomy" id="1616787"/>
    <lineage>
        <taxon>Bacteria</taxon>
        <taxon>Bacillati</taxon>
        <taxon>Actinomycetota</taxon>
        <taxon>Actinomycetes</taxon>
        <taxon>Streptosporangiales</taxon>
        <taxon>Streptosporangiaceae</taxon>
        <taxon>Nonomuraea</taxon>
    </lineage>
</organism>
<gene>
    <name evidence="2" type="ORF">ACFPZ3_14775</name>
</gene>
<feature type="domain" description="DUF218" evidence="1">
    <location>
        <begin position="40"/>
        <end position="176"/>
    </location>
</feature>
<accession>A0ABW1CKG2</accession>
<dbReference type="PANTHER" id="PTHR30336:SF20">
    <property type="entry name" value="DUF218 DOMAIN-CONTAINING PROTEIN"/>
    <property type="match status" value="1"/>
</dbReference>
<evidence type="ECO:0000313" key="2">
    <source>
        <dbReference type="EMBL" id="MFC5825123.1"/>
    </source>
</evidence>
<evidence type="ECO:0000259" key="1">
    <source>
        <dbReference type="Pfam" id="PF02698"/>
    </source>
</evidence>
<sequence length="199" mass="22446">MTDDPERIAATTAFVDAEAPPPEGRPTALILFGTNQVRPPVEIAAERYHRGLAPFIIATGGVNRHNGIVEGRTFRRLLLERGVPDDAIRYEDQSLNTWQNVELALPFLREALTAGLPITAVCKWYHRRTIHMLKTLLPDIGAFHAITWEPLYAGRPVTRTDWPAMPEGKRRVMREWEEVTRRVADGSLMDVVSADGAWR</sequence>
<dbReference type="InterPro" id="IPR003848">
    <property type="entry name" value="DUF218"/>
</dbReference>
<dbReference type="RefSeq" id="WP_379514646.1">
    <property type="nucleotide sequence ID" value="NZ_JBHSPA010000018.1"/>
</dbReference>
<proteinExistence type="predicted"/>
<dbReference type="PANTHER" id="PTHR30336">
    <property type="entry name" value="INNER MEMBRANE PROTEIN, PROBABLE PERMEASE"/>
    <property type="match status" value="1"/>
</dbReference>
<dbReference type="InterPro" id="IPR014729">
    <property type="entry name" value="Rossmann-like_a/b/a_fold"/>
</dbReference>
<dbReference type="Proteomes" id="UP001596058">
    <property type="component" value="Unassembled WGS sequence"/>
</dbReference>
<dbReference type="EMBL" id="JBHSPA010000018">
    <property type="protein sequence ID" value="MFC5825123.1"/>
    <property type="molecule type" value="Genomic_DNA"/>
</dbReference>
<reference evidence="3" key="1">
    <citation type="journal article" date="2019" name="Int. J. Syst. Evol. Microbiol.">
        <title>The Global Catalogue of Microorganisms (GCM) 10K type strain sequencing project: providing services to taxonomists for standard genome sequencing and annotation.</title>
        <authorList>
            <consortium name="The Broad Institute Genomics Platform"/>
            <consortium name="The Broad Institute Genome Sequencing Center for Infectious Disease"/>
            <person name="Wu L."/>
            <person name="Ma J."/>
        </authorList>
    </citation>
    <scope>NUCLEOTIDE SEQUENCE [LARGE SCALE GENOMIC DNA]</scope>
    <source>
        <strain evidence="3">CCUG 53903</strain>
    </source>
</reference>
<dbReference type="InterPro" id="IPR051599">
    <property type="entry name" value="Cell_Envelope_Assoc"/>
</dbReference>